<name>E5AU22_MYCRK</name>
<proteinExistence type="predicted"/>
<evidence type="ECO:0000313" key="1">
    <source>
        <dbReference type="EMBL" id="CBW76596.1"/>
    </source>
</evidence>
<dbReference type="EMBL" id="FR687360">
    <property type="protein sequence ID" value="CBW76596.1"/>
    <property type="molecule type" value="Genomic_DNA"/>
</dbReference>
<dbReference type="HOGENOM" id="CLU_2859165_0_0_4"/>
<evidence type="ECO:0000313" key="2">
    <source>
        <dbReference type="Proteomes" id="UP000007437"/>
    </source>
</evidence>
<dbReference type="KEGG" id="brh:RBRH_00515"/>
<organism evidence="1 2">
    <name type="scientific">Mycetohabitans rhizoxinica (strain DSM 19002 / CIP 109453 / HKI 454)</name>
    <name type="common">Paraburkholderia rhizoxinica</name>
    <dbReference type="NCBI Taxonomy" id="882378"/>
    <lineage>
        <taxon>Bacteria</taxon>
        <taxon>Pseudomonadati</taxon>
        <taxon>Pseudomonadota</taxon>
        <taxon>Betaproteobacteria</taxon>
        <taxon>Burkholderiales</taxon>
        <taxon>Burkholderiaceae</taxon>
        <taxon>Mycetohabitans</taxon>
    </lineage>
</organism>
<reference evidence="1 2" key="1">
    <citation type="journal article" date="2011" name="J. Bacteriol.">
        <title>Complete genome sequence of Burkholderia rhizoxinica, an endosymbiont of Rhizopus microsporus.</title>
        <authorList>
            <person name="Lackner G."/>
            <person name="Moebius N."/>
            <person name="Partida-Martinez L."/>
            <person name="Hertweck C."/>
        </authorList>
    </citation>
    <scope>NUCLEOTIDE SEQUENCE [LARGE SCALE GENOMIC DNA]</scope>
    <source>
        <strain evidence="2">DSM 19002 / CIP 109453 / HKI 454</strain>
        <plasmid evidence="1 2">pBRH01</plasmid>
    </source>
</reference>
<protein>
    <submittedName>
        <fullName evidence="1">Uncharacterized protein</fullName>
    </submittedName>
</protein>
<dbReference type="Proteomes" id="UP000007437">
    <property type="component" value="Plasmid pBRH01"/>
</dbReference>
<accession>E5AU22</accession>
<geneLocation type="plasmid" evidence="1 2">
    <name>pBRH01</name>
</geneLocation>
<keyword evidence="1" id="KW-0614">Plasmid</keyword>
<gene>
    <name evidence="1" type="ordered locus">RBRH_00515</name>
</gene>
<dbReference type="AlphaFoldDB" id="E5AU22"/>
<sequence length="64" mass="7346">MLCAHRRAHGSRVSNCKFDVDGVTSTQWMPIERVASRPLSVTITQIRGLQFLYFVKLIKININQ</sequence>